<reference evidence="3" key="1">
    <citation type="journal article" date="2020" name="Nature">
        <title>Giant virus diversity and host interactions through global metagenomics.</title>
        <authorList>
            <person name="Schulz F."/>
            <person name="Roux S."/>
            <person name="Paez-Espino D."/>
            <person name="Jungbluth S."/>
            <person name="Walsh D.A."/>
            <person name="Denef V.J."/>
            <person name="McMahon K.D."/>
            <person name="Konstantinidis K.T."/>
            <person name="Eloe-Fadrosh E.A."/>
            <person name="Kyrpides N.C."/>
            <person name="Woyke T."/>
        </authorList>
    </citation>
    <scope>NUCLEOTIDE SEQUENCE</scope>
    <source>
        <strain evidence="3">GVMAG-M-3300027759-16</strain>
    </source>
</reference>
<keyword evidence="2" id="KW-0812">Transmembrane</keyword>
<keyword evidence="2" id="KW-0472">Membrane</keyword>
<feature type="transmembrane region" description="Helical" evidence="2">
    <location>
        <begin position="53"/>
        <end position="71"/>
    </location>
</feature>
<name>A0A6C0L654_9ZZZZ</name>
<feature type="compositionally biased region" description="Polar residues" evidence="1">
    <location>
        <begin position="94"/>
        <end position="108"/>
    </location>
</feature>
<feature type="compositionally biased region" description="Low complexity" evidence="1">
    <location>
        <begin position="113"/>
        <end position="132"/>
    </location>
</feature>
<keyword evidence="2" id="KW-1133">Transmembrane helix</keyword>
<evidence type="ECO:0000313" key="3">
    <source>
        <dbReference type="EMBL" id="QHU26416.1"/>
    </source>
</evidence>
<evidence type="ECO:0000256" key="1">
    <source>
        <dbReference type="SAM" id="MobiDB-lite"/>
    </source>
</evidence>
<dbReference type="AlphaFoldDB" id="A0A6C0L654"/>
<feature type="region of interest" description="Disordered" evidence="1">
    <location>
        <begin position="76"/>
        <end position="140"/>
    </location>
</feature>
<evidence type="ECO:0000256" key="2">
    <source>
        <dbReference type="SAM" id="Phobius"/>
    </source>
</evidence>
<organism evidence="3">
    <name type="scientific">viral metagenome</name>
    <dbReference type="NCBI Taxonomy" id="1070528"/>
    <lineage>
        <taxon>unclassified sequences</taxon>
        <taxon>metagenomes</taxon>
        <taxon>organismal metagenomes</taxon>
    </lineage>
</organism>
<protein>
    <submittedName>
        <fullName evidence="3">Uncharacterized protein</fullName>
    </submittedName>
</protein>
<feature type="compositionally biased region" description="Pro residues" evidence="1">
    <location>
        <begin position="81"/>
        <end position="91"/>
    </location>
</feature>
<accession>A0A6C0L654</accession>
<dbReference type="EMBL" id="MN740440">
    <property type="protein sequence ID" value="QHU26416.1"/>
    <property type="molecule type" value="Genomic_DNA"/>
</dbReference>
<feature type="transmembrane region" description="Helical" evidence="2">
    <location>
        <begin position="12"/>
        <end position="33"/>
    </location>
</feature>
<sequence>MKGIKSTEQTRMLAKVLFAVYVLYGMVSLPLVQYAVSLAIGGVVYGMLKSIEAALLAVLIVTAVLPICLYTKEGFADASPSPSPSPVPSPPVTQDKTVTGVGSHTTATAGGDTPSFTGTSTPASASATASPANKISESGVPPVAQPADLINKEDFVDPADGGLFQMGKIPVDEKGGFHLDAGSSVLNALKSLKPDQISAMTRDTKQLIETQKTLMNMLQSFKPMMSEGKEMMSNFQQMFSPGGEATGALETVKNTLKM</sequence>
<proteinExistence type="predicted"/>